<name>A0A4Y2PYI9_ARAVE</name>
<keyword evidence="2" id="KW-1185">Reference proteome</keyword>
<comment type="caution">
    <text evidence="1">The sequence shown here is derived from an EMBL/GenBank/DDBJ whole genome shotgun (WGS) entry which is preliminary data.</text>
</comment>
<evidence type="ECO:0000313" key="2">
    <source>
        <dbReference type="Proteomes" id="UP000499080"/>
    </source>
</evidence>
<dbReference type="OrthoDB" id="6432475at2759"/>
<dbReference type="EMBL" id="BGPR01012492">
    <property type="protein sequence ID" value="GBN56299.1"/>
    <property type="molecule type" value="Genomic_DNA"/>
</dbReference>
<dbReference type="Proteomes" id="UP000499080">
    <property type="component" value="Unassembled WGS sequence"/>
</dbReference>
<gene>
    <name evidence="1" type="ORF">AVEN_29549_1</name>
</gene>
<evidence type="ECO:0008006" key="3">
    <source>
        <dbReference type="Google" id="ProtNLM"/>
    </source>
</evidence>
<sequence>MFTKSDLRSWMKIEVARVKNASERYHGLREACTLPSRTLGRWVKAFCAGRNEIADPHHTGRPPFLDIVSSHLSIDRLWTVWELSVEVGFSHQTVWHILKKWRMLGDPVAVINKQHLANSILRLPNI</sequence>
<dbReference type="AlphaFoldDB" id="A0A4Y2PYI9"/>
<accession>A0A4Y2PYI9</accession>
<evidence type="ECO:0000313" key="1">
    <source>
        <dbReference type="EMBL" id="GBN56299.1"/>
    </source>
</evidence>
<proteinExistence type="predicted"/>
<protein>
    <recommendedName>
        <fullName evidence="3">Mos1 transposase HTH domain-containing protein</fullName>
    </recommendedName>
</protein>
<reference evidence="1 2" key="1">
    <citation type="journal article" date="2019" name="Sci. Rep.">
        <title>Orb-weaving spider Araneus ventricosus genome elucidates the spidroin gene catalogue.</title>
        <authorList>
            <person name="Kono N."/>
            <person name="Nakamura H."/>
            <person name="Ohtoshi R."/>
            <person name="Moran D.A.P."/>
            <person name="Shinohara A."/>
            <person name="Yoshida Y."/>
            <person name="Fujiwara M."/>
            <person name="Mori M."/>
            <person name="Tomita M."/>
            <person name="Arakawa K."/>
        </authorList>
    </citation>
    <scope>NUCLEOTIDE SEQUENCE [LARGE SCALE GENOMIC DNA]</scope>
</reference>
<organism evidence="1 2">
    <name type="scientific">Araneus ventricosus</name>
    <name type="common">Orbweaver spider</name>
    <name type="synonym">Epeira ventricosa</name>
    <dbReference type="NCBI Taxonomy" id="182803"/>
    <lineage>
        <taxon>Eukaryota</taxon>
        <taxon>Metazoa</taxon>
        <taxon>Ecdysozoa</taxon>
        <taxon>Arthropoda</taxon>
        <taxon>Chelicerata</taxon>
        <taxon>Arachnida</taxon>
        <taxon>Araneae</taxon>
        <taxon>Araneomorphae</taxon>
        <taxon>Entelegynae</taxon>
        <taxon>Araneoidea</taxon>
        <taxon>Araneidae</taxon>
        <taxon>Araneus</taxon>
    </lineage>
</organism>